<dbReference type="EMBL" id="CP097160">
    <property type="protein sequence ID" value="UQN14544.1"/>
    <property type="molecule type" value="Genomic_DNA"/>
</dbReference>
<dbReference type="InterPro" id="IPR011604">
    <property type="entry name" value="PDDEXK-like_dom_sf"/>
</dbReference>
<dbReference type="Gene3D" id="3.90.320.10">
    <property type="match status" value="1"/>
</dbReference>
<proteinExistence type="predicted"/>
<sequence>MVVFRPAPDEALSSTRTDDYAPLALAAPPSVTNAATEEIEASLRALSERASFTVSETMPASEPTAPASGTLWRAGLVDELLNPRPTGELAARVVCADSDREEWLRHRKVGITATDAARLATPASVRAVVNDKLYGGSFTGNAFTEYGKKREPEIQKWVREQHGIGSCGFLIRSAENPRHLATPDGLAQRGGEALLAEIKTTNKSWAKIPRNYLRQIYWQQYVVGAERTLFVWEHHKNFVVQDPEPRAVWIERDDAEIARLVGLANEVLERLALS</sequence>
<protein>
    <submittedName>
        <fullName evidence="2">YqaJ viral recombinase family protein</fullName>
    </submittedName>
</protein>
<accession>A0ABY4MVY4</accession>
<gene>
    <name evidence="2" type="ORF">M3M28_10895</name>
</gene>
<organism evidence="2">
    <name type="scientific">Gulosibacter sediminis</name>
    <dbReference type="NCBI Taxonomy" id="1729695"/>
    <lineage>
        <taxon>Bacteria</taxon>
        <taxon>Bacillati</taxon>
        <taxon>Actinomycetota</taxon>
        <taxon>Actinomycetes</taxon>
        <taxon>Micrococcales</taxon>
        <taxon>Microbacteriaceae</taxon>
        <taxon>Gulosibacter</taxon>
    </lineage>
</organism>
<evidence type="ECO:0000259" key="1">
    <source>
        <dbReference type="Pfam" id="PF09588"/>
    </source>
</evidence>
<dbReference type="SUPFAM" id="SSF52980">
    <property type="entry name" value="Restriction endonuclease-like"/>
    <property type="match status" value="1"/>
</dbReference>
<dbReference type="Pfam" id="PF09588">
    <property type="entry name" value="YqaJ"/>
    <property type="match status" value="1"/>
</dbReference>
<reference evidence="2" key="1">
    <citation type="submission" date="2022-05" db="EMBL/GenBank/DDBJ databases">
        <title>Complete genome sequence of toluene-degrading Gulosibacter sediminis strain ACHW.36C.</title>
        <authorList>
            <person name="Wai A.C."/>
            <person name="Lai G.K."/>
            <person name="Griffin S.D."/>
            <person name="Leung F.C."/>
        </authorList>
    </citation>
    <scope>NUCLEOTIDE SEQUENCE [LARGE SCALE GENOMIC DNA]</scope>
    <source>
        <strain evidence="2">ACHW.36C</strain>
    </source>
</reference>
<feature type="domain" description="YqaJ viral recombinase" evidence="1">
    <location>
        <begin position="102"/>
        <end position="225"/>
    </location>
</feature>
<name>A0ABY4MVY4_9MICO</name>
<dbReference type="InterPro" id="IPR019080">
    <property type="entry name" value="YqaJ_viral_recombinase"/>
</dbReference>
<dbReference type="InterPro" id="IPR011335">
    <property type="entry name" value="Restrct_endonuc-II-like"/>
</dbReference>
<evidence type="ECO:0000313" key="2">
    <source>
        <dbReference type="EMBL" id="UQN14544.1"/>
    </source>
</evidence>